<organism evidence="1 2">
    <name type="scientific">Alistipes putredinis</name>
    <dbReference type="NCBI Taxonomy" id="28117"/>
    <lineage>
        <taxon>Bacteria</taxon>
        <taxon>Pseudomonadati</taxon>
        <taxon>Bacteroidota</taxon>
        <taxon>Bacteroidia</taxon>
        <taxon>Bacteroidales</taxon>
        <taxon>Rikenellaceae</taxon>
        <taxon>Alistipes</taxon>
    </lineage>
</organism>
<reference evidence="1 2" key="1">
    <citation type="journal article" date="2016" name="Nat. Biotechnol.">
        <title>Measurement of bacterial replication rates in microbial communities.</title>
        <authorList>
            <person name="Brown C.T."/>
            <person name="Olm M.R."/>
            <person name="Thomas B.C."/>
            <person name="Banfield J.F."/>
        </authorList>
    </citation>
    <scope>NUCLEOTIDE SEQUENCE [LARGE SCALE GENOMIC DNA]</scope>
    <source>
        <strain evidence="1">CAG:67_53_122</strain>
    </source>
</reference>
<accession>A0A1Q6FB59</accession>
<name>A0A1Q6FB59_9BACT</name>
<sequence length="103" mass="12113">MINSRKDLENYIRADRQRNIGSIGFLKYRLGLFMKSESCIAFHYLTALRHCEYYHNTRANLWHRLLACYWKIRLSRRGGKYQIAIGLNMVGPGLRIPHSRGGE</sequence>
<evidence type="ECO:0000313" key="2">
    <source>
        <dbReference type="Proteomes" id="UP000187417"/>
    </source>
</evidence>
<dbReference type="Proteomes" id="UP000187417">
    <property type="component" value="Unassembled WGS sequence"/>
</dbReference>
<comment type="caution">
    <text evidence="1">The sequence shown here is derived from an EMBL/GenBank/DDBJ whole genome shotgun (WGS) entry which is preliminary data.</text>
</comment>
<gene>
    <name evidence="1" type="ORF">BHV66_03200</name>
</gene>
<dbReference type="STRING" id="28117.BHV66_03200"/>
<evidence type="ECO:0000313" key="1">
    <source>
        <dbReference type="EMBL" id="OKY95972.1"/>
    </source>
</evidence>
<protein>
    <submittedName>
        <fullName evidence="1">Uncharacterized protein</fullName>
    </submittedName>
</protein>
<proteinExistence type="predicted"/>
<dbReference type="EMBL" id="MNQH01000003">
    <property type="protein sequence ID" value="OKY95972.1"/>
    <property type="molecule type" value="Genomic_DNA"/>
</dbReference>
<dbReference type="AlphaFoldDB" id="A0A1Q6FB59"/>